<keyword evidence="4 11" id="KW-1133">Transmembrane helix</keyword>
<dbReference type="GO" id="GO:0015385">
    <property type="term" value="F:sodium:proton antiporter activity"/>
    <property type="evidence" value="ECO:0007669"/>
    <property type="project" value="InterPro"/>
</dbReference>
<feature type="transmembrane region" description="Helical" evidence="11">
    <location>
        <begin position="691"/>
        <end position="712"/>
    </location>
</feature>
<feature type="transmembrane region" description="Helical" evidence="11">
    <location>
        <begin position="371"/>
        <end position="389"/>
    </location>
</feature>
<evidence type="ECO:0000256" key="10">
    <source>
        <dbReference type="SAM" id="MobiDB-lite"/>
    </source>
</evidence>
<proteinExistence type="inferred from homology"/>
<evidence type="ECO:0000256" key="9">
    <source>
        <dbReference type="RuleBase" id="RU003722"/>
    </source>
</evidence>
<dbReference type="PANTHER" id="PTHR10110:SF126">
    <property type="entry name" value="NA(+)_H(+) EXCHANGER PROTEIN 7"/>
    <property type="match status" value="1"/>
</dbReference>
<dbReference type="GO" id="GO:0051453">
    <property type="term" value="P:regulation of intracellular pH"/>
    <property type="evidence" value="ECO:0007669"/>
    <property type="project" value="TreeGrafter"/>
</dbReference>
<evidence type="ECO:0000256" key="6">
    <source>
        <dbReference type="ARBA" id="ARBA00023065"/>
    </source>
</evidence>
<evidence type="ECO:0000256" key="2">
    <source>
        <dbReference type="ARBA" id="ARBA00022448"/>
    </source>
</evidence>
<protein>
    <recommendedName>
        <fullName evidence="9">Sodium/hydrogen exchanger</fullName>
    </recommendedName>
</protein>
<dbReference type="NCBIfam" id="TIGR00840">
    <property type="entry name" value="b_cpa1"/>
    <property type="match status" value="1"/>
</dbReference>
<dbReference type="GO" id="GO:0015386">
    <property type="term" value="F:potassium:proton antiporter activity"/>
    <property type="evidence" value="ECO:0007669"/>
    <property type="project" value="TreeGrafter"/>
</dbReference>
<evidence type="ECO:0000256" key="11">
    <source>
        <dbReference type="SAM" id="Phobius"/>
    </source>
</evidence>
<feature type="transmembrane region" description="Helical" evidence="11">
    <location>
        <begin position="655"/>
        <end position="679"/>
    </location>
</feature>
<feature type="transmembrane region" description="Helical" evidence="11">
    <location>
        <begin position="430"/>
        <end position="452"/>
    </location>
</feature>
<feature type="transmembrane region" description="Helical" evidence="11">
    <location>
        <begin position="495"/>
        <end position="515"/>
    </location>
</feature>
<evidence type="ECO:0000313" key="13">
    <source>
        <dbReference type="EMBL" id="MAA23047.1"/>
    </source>
</evidence>
<evidence type="ECO:0000256" key="7">
    <source>
        <dbReference type="ARBA" id="ARBA00023136"/>
    </source>
</evidence>
<feature type="transmembrane region" description="Helical" evidence="11">
    <location>
        <begin position="718"/>
        <end position="740"/>
    </location>
</feature>
<feature type="region of interest" description="Disordered" evidence="10">
    <location>
        <begin position="216"/>
        <end position="326"/>
    </location>
</feature>
<keyword evidence="9" id="KW-0050">Antiport</keyword>
<comment type="subcellular location">
    <subcellularLocation>
        <location evidence="1">Membrane</location>
        <topology evidence="1">Multi-pass membrane protein</topology>
    </subcellularLocation>
</comment>
<feature type="domain" description="Cation/H+ exchanger transmembrane" evidence="12">
    <location>
        <begin position="354"/>
        <end position="745"/>
    </location>
</feature>
<feature type="transmembrane region" description="Helical" evidence="11">
    <location>
        <begin position="621"/>
        <end position="643"/>
    </location>
</feature>
<feature type="transmembrane region" description="Helical" evidence="11">
    <location>
        <begin position="535"/>
        <end position="559"/>
    </location>
</feature>
<reference evidence="13" key="1">
    <citation type="journal article" date="2017" name="Parasit. Vectors">
        <title>Sialotranscriptomics of Rhipicephalus zambeziensis reveals intricate expression profiles of secretory proteins and suggests tight temporal transcriptional regulation during blood-feeding.</title>
        <authorList>
            <person name="de Castro M.H."/>
            <person name="de Klerk D."/>
            <person name="Pienaar R."/>
            <person name="Rees D.J.G."/>
            <person name="Mans B.J."/>
        </authorList>
    </citation>
    <scope>NUCLEOTIDE SEQUENCE</scope>
    <source>
        <tissue evidence="13">Salivary glands</tissue>
    </source>
</reference>
<feature type="compositionally biased region" description="Low complexity" evidence="10">
    <location>
        <begin position="216"/>
        <end position="231"/>
    </location>
</feature>
<dbReference type="Gene3D" id="6.10.140.1330">
    <property type="match status" value="1"/>
</dbReference>
<keyword evidence="8 9" id="KW-0739">Sodium transport</keyword>
<keyword evidence="3 9" id="KW-0812">Transmembrane</keyword>
<dbReference type="PANTHER" id="PTHR10110">
    <property type="entry name" value="SODIUM/HYDROGEN EXCHANGER"/>
    <property type="match status" value="1"/>
</dbReference>
<dbReference type="InterPro" id="IPR018422">
    <property type="entry name" value="Cation/H_exchanger_CPA1"/>
</dbReference>
<evidence type="ECO:0000256" key="3">
    <source>
        <dbReference type="ARBA" id="ARBA00022692"/>
    </source>
</evidence>
<feature type="transmembrane region" description="Helical" evidence="11">
    <location>
        <begin position="401"/>
        <end position="418"/>
    </location>
</feature>
<dbReference type="InterPro" id="IPR006153">
    <property type="entry name" value="Cation/H_exchanger_TM"/>
</dbReference>
<name>A0A224YZN3_9ACAR</name>
<dbReference type="InterPro" id="IPR004709">
    <property type="entry name" value="NaH_exchanger"/>
</dbReference>
<evidence type="ECO:0000256" key="4">
    <source>
        <dbReference type="ARBA" id="ARBA00022989"/>
    </source>
</evidence>
<keyword evidence="6 9" id="KW-0406">Ion transport</keyword>
<keyword evidence="7 11" id="KW-0472">Membrane</keyword>
<evidence type="ECO:0000256" key="5">
    <source>
        <dbReference type="ARBA" id="ARBA00023053"/>
    </source>
</evidence>
<keyword evidence="5" id="KW-0915">Sodium</keyword>
<evidence type="ECO:0000256" key="1">
    <source>
        <dbReference type="ARBA" id="ARBA00004141"/>
    </source>
</evidence>
<evidence type="ECO:0000256" key="8">
    <source>
        <dbReference type="ARBA" id="ARBA00023201"/>
    </source>
</evidence>
<evidence type="ECO:0000259" key="12">
    <source>
        <dbReference type="Pfam" id="PF00999"/>
    </source>
</evidence>
<feature type="transmembrane region" description="Helical" evidence="11">
    <location>
        <begin position="336"/>
        <end position="359"/>
    </location>
</feature>
<feature type="compositionally biased region" description="Low complexity" evidence="10">
    <location>
        <begin position="281"/>
        <end position="290"/>
    </location>
</feature>
<sequence length="1200" mass="130517">MLNLLRIAPNDEHFLHRVWWGCPGQFHMGTRLLVDLTNGLSTLSNDQATLVGGHSVLNLVHVIPTGAPTTTTTTHARTSWWPKPSIKAPSTSTPSTSHVLLVSSERWRKSKLSLRSESAAVQDTLDELANERGSVVHLVRTTSEQTDTVRSIVVLWLLKLDTGTSLLLDAFDHVALLANHHAYCLLGHQDFLGSTAGATSTGTTSRRPTVLAAAAATAAATTTTTKTTTVAESVPRNASRPLANVDASSTANKTSHQGDRAGQPVDRWSSGRDDPLATAVGSSHRSPPSHGSDEVVGAPAHQTGVGDVDREAQCAAEREHEHSEGHHGVTVASIRWNFVSVPFVFTVFIILAGFTKIVFHHANFLSSIVPESCMLILLGTMVGGIAHVTHSDYVPNFSPDLFFLFLLPPIILESAYSLHDSAFFSNIGTILLFAVLGTIINAFTIGPSLYFLNNVGAIGLPNLNLLECLVFSSLISAVDPVAVLAIFQEVGVNKVLYFLVFGESLLNDAVTVVLYNMMVGFFGSDITAREIGVGFAAFLSVSLGASAIGCVMGMITAFATKYTHDVRVVEPLAVLGIAYLSYLTAELVHFSGIISIICCGLVQVQYAMGNISRKSYTTVKYFTKMLSAVSDTVIFIFLGIVLVNKRHVWNTGFVVWSAALCLVYRFLTVFGLTYFVNMLGRVKKINLEEQFIMAYGGLRGAVAFSLVIMLSACKFHNYEMFVTTTLVIVLFTVFIQGASVKPLVNLLKIRLQQTDGDKLIREINSKLVDNIMLGIEEITGHRGGNYWKQVMEQIDEKYLKPLLQHKSAQDSLTRVYTKVVLADHYAHLYGPAAALEENIPLNIQQSFDEGMLDALTEERIEEEAVADEEEENAEDEDRGLLFHANTDRKPSIAPVQNQIAPRRVRFSRFVPRLTKSCNDADQVRAASQSAEGGTAEKRRHTVGAMFSRSFHQDSVEAEDPTKLLVKALNENPYHKYHQRYNPNLVGDEHQELEAHLRARRRRAHRLTLATMASEMSSAEMSVEGSRGNLAPPSPGATVLSPVTVGPTTPVGGGDVAATVAAAAALSAGVEQLADGRPLTAAQFRRASTTLQKSAYTWLSLAHRRHSMMRRNKAGSVDGRSLRSSLKLERQSAVTEDVSDDNAEHAKSESSSTQAHSREGSQSLQLSLAQQPSDVHEPGAEPASASEDSKSPEEKTKETSF</sequence>
<dbReference type="GO" id="GO:0005886">
    <property type="term" value="C:plasma membrane"/>
    <property type="evidence" value="ECO:0007669"/>
    <property type="project" value="TreeGrafter"/>
</dbReference>
<dbReference type="AlphaFoldDB" id="A0A224YZN3"/>
<dbReference type="GO" id="GO:0098719">
    <property type="term" value="P:sodium ion import across plasma membrane"/>
    <property type="evidence" value="ECO:0007669"/>
    <property type="project" value="TreeGrafter"/>
</dbReference>
<feature type="compositionally biased region" description="Basic and acidic residues" evidence="10">
    <location>
        <begin position="307"/>
        <end position="326"/>
    </location>
</feature>
<feature type="compositionally biased region" description="Polar residues" evidence="10">
    <location>
        <begin position="246"/>
        <end position="255"/>
    </location>
</feature>
<feature type="transmembrane region" description="Helical" evidence="11">
    <location>
        <begin position="464"/>
        <end position="488"/>
    </location>
</feature>
<organism evidence="13">
    <name type="scientific">Rhipicephalus zambeziensis</name>
    <dbReference type="NCBI Taxonomy" id="60191"/>
    <lineage>
        <taxon>Eukaryota</taxon>
        <taxon>Metazoa</taxon>
        <taxon>Ecdysozoa</taxon>
        <taxon>Arthropoda</taxon>
        <taxon>Chelicerata</taxon>
        <taxon>Arachnida</taxon>
        <taxon>Acari</taxon>
        <taxon>Parasitiformes</taxon>
        <taxon>Ixodida</taxon>
        <taxon>Ixodoidea</taxon>
        <taxon>Ixodidae</taxon>
        <taxon>Rhipicephalinae</taxon>
        <taxon>Rhipicephalus</taxon>
        <taxon>Rhipicephalus</taxon>
    </lineage>
</organism>
<dbReference type="Pfam" id="PF00999">
    <property type="entry name" value="Na_H_Exchanger"/>
    <property type="match status" value="1"/>
</dbReference>
<comment type="similarity">
    <text evidence="9">Belongs to the monovalent cation:proton antiporter 1 (CPA1) transporter (TC 2.A.36) family.</text>
</comment>
<feature type="compositionally biased region" description="Low complexity" evidence="10">
    <location>
        <begin position="1160"/>
        <end position="1172"/>
    </location>
</feature>
<dbReference type="EMBL" id="GFPF01011901">
    <property type="protein sequence ID" value="MAA23047.1"/>
    <property type="molecule type" value="Transcribed_RNA"/>
</dbReference>
<feature type="region of interest" description="Disordered" evidence="10">
    <location>
        <begin position="1108"/>
        <end position="1200"/>
    </location>
</feature>
<keyword evidence="2 9" id="KW-0813">Transport</keyword>
<feature type="compositionally biased region" description="Basic and acidic residues" evidence="10">
    <location>
        <begin position="1186"/>
        <end position="1200"/>
    </location>
</feature>
<accession>A0A224YZN3</accession>
<dbReference type="PRINTS" id="PR01084">
    <property type="entry name" value="NAHEXCHNGR"/>
</dbReference>
<feature type="transmembrane region" description="Helical" evidence="11">
    <location>
        <begin position="590"/>
        <end position="609"/>
    </location>
</feature>